<evidence type="ECO:0000313" key="2">
    <source>
        <dbReference type="Proteomes" id="UP000239757"/>
    </source>
</evidence>
<accession>A0A2P5VPE0</accession>
<organism evidence="1 2">
    <name type="scientific">Gossypium barbadense</name>
    <name type="common">Sea Island cotton</name>
    <name type="synonym">Hibiscus barbadensis</name>
    <dbReference type="NCBI Taxonomy" id="3634"/>
    <lineage>
        <taxon>Eukaryota</taxon>
        <taxon>Viridiplantae</taxon>
        <taxon>Streptophyta</taxon>
        <taxon>Embryophyta</taxon>
        <taxon>Tracheophyta</taxon>
        <taxon>Spermatophyta</taxon>
        <taxon>Magnoliopsida</taxon>
        <taxon>eudicotyledons</taxon>
        <taxon>Gunneridae</taxon>
        <taxon>Pentapetalae</taxon>
        <taxon>rosids</taxon>
        <taxon>malvids</taxon>
        <taxon>Malvales</taxon>
        <taxon>Malvaceae</taxon>
        <taxon>Malvoideae</taxon>
        <taxon>Gossypium</taxon>
    </lineage>
</organism>
<protein>
    <submittedName>
        <fullName evidence="1">Uncharacterized protein</fullName>
    </submittedName>
</protein>
<dbReference type="Proteomes" id="UP000239757">
    <property type="component" value="Unassembled WGS sequence"/>
</dbReference>
<dbReference type="AlphaFoldDB" id="A0A2P5VPE0"/>
<reference evidence="1 2" key="1">
    <citation type="submission" date="2015-01" db="EMBL/GenBank/DDBJ databases">
        <title>Genome of allotetraploid Gossypium barbadense reveals genomic plasticity and fiber elongation in cotton evolution.</title>
        <authorList>
            <person name="Chen X."/>
            <person name="Liu X."/>
            <person name="Zhao B."/>
            <person name="Zheng H."/>
            <person name="Hu Y."/>
            <person name="Lu G."/>
            <person name="Yang C."/>
            <person name="Chen J."/>
            <person name="Shan C."/>
            <person name="Zhang L."/>
            <person name="Zhou Y."/>
            <person name="Wang L."/>
            <person name="Guo W."/>
            <person name="Bai Y."/>
            <person name="Ruan J."/>
            <person name="Shangguan X."/>
            <person name="Mao Y."/>
            <person name="Jiang J."/>
            <person name="Zhu Y."/>
            <person name="Lei J."/>
            <person name="Kang H."/>
            <person name="Chen S."/>
            <person name="He X."/>
            <person name="Wang R."/>
            <person name="Wang Y."/>
            <person name="Chen J."/>
            <person name="Wang L."/>
            <person name="Yu S."/>
            <person name="Wang B."/>
            <person name="Wei J."/>
            <person name="Song S."/>
            <person name="Lu X."/>
            <person name="Gao Z."/>
            <person name="Gu W."/>
            <person name="Deng X."/>
            <person name="Ma D."/>
            <person name="Wang S."/>
            <person name="Liang W."/>
            <person name="Fang L."/>
            <person name="Cai C."/>
            <person name="Zhu X."/>
            <person name="Zhou B."/>
            <person name="Zhang Y."/>
            <person name="Chen Z."/>
            <person name="Xu S."/>
            <person name="Zhu R."/>
            <person name="Wang S."/>
            <person name="Zhang T."/>
            <person name="Zhao G."/>
        </authorList>
    </citation>
    <scope>NUCLEOTIDE SEQUENCE [LARGE SCALE GENOMIC DNA]</scope>
    <source>
        <strain evidence="2">cv. Xinhai21</strain>
        <tissue evidence="1">Leaf</tissue>
    </source>
</reference>
<sequence length="117" mass="13138">MTQSNRNHWCYSTPDIDQRIQLQPYYGILSLRYNINTSNYGVAPAIHGINPNPVKLICYHLPTIKQTPCQTAPCSISFMATQKTTHPMLSGVLPSQEMGKEFHRENTGSMEISPDNG</sequence>
<name>A0A2P5VPE0_GOSBA</name>
<dbReference type="EMBL" id="KZ671720">
    <property type="protein sequence ID" value="PPR80678.1"/>
    <property type="molecule type" value="Genomic_DNA"/>
</dbReference>
<gene>
    <name evidence="1" type="ORF">GOBAR_AA40040</name>
</gene>
<evidence type="ECO:0000313" key="1">
    <source>
        <dbReference type="EMBL" id="PPR80678.1"/>
    </source>
</evidence>
<proteinExistence type="predicted"/>